<reference evidence="5 6" key="1">
    <citation type="submission" date="2016-03" db="EMBL/GenBank/DDBJ databases">
        <title>Whole genome sequencing of Grifola frondosa 9006-11.</title>
        <authorList>
            <person name="Min B."/>
            <person name="Park H."/>
            <person name="Kim J.-G."/>
            <person name="Cho H."/>
            <person name="Oh Y.-L."/>
            <person name="Kong W.-S."/>
            <person name="Choi I.-G."/>
        </authorList>
    </citation>
    <scope>NUCLEOTIDE SEQUENCE [LARGE SCALE GENOMIC DNA]</scope>
    <source>
        <strain evidence="5 6">9006-11</strain>
    </source>
</reference>
<feature type="region of interest" description="Disordered" evidence="3">
    <location>
        <begin position="263"/>
        <end position="301"/>
    </location>
</feature>
<dbReference type="PANTHER" id="PTHR46116">
    <property type="entry name" value="(E3-INDEPENDENT) E2 UBIQUITIN-CONJUGATING ENZYME"/>
    <property type="match status" value="1"/>
</dbReference>
<feature type="compositionally biased region" description="Basic and acidic residues" evidence="3">
    <location>
        <begin position="510"/>
        <end position="529"/>
    </location>
</feature>
<dbReference type="InterPro" id="IPR000608">
    <property type="entry name" value="UBC"/>
</dbReference>
<dbReference type="Proteomes" id="UP000092993">
    <property type="component" value="Unassembled WGS sequence"/>
</dbReference>
<feature type="region of interest" description="Disordered" evidence="3">
    <location>
        <begin position="114"/>
        <end position="135"/>
    </location>
</feature>
<keyword evidence="1" id="KW-0808">Transferase</keyword>
<dbReference type="AlphaFoldDB" id="A0A1C7MPK3"/>
<organism evidence="5 6">
    <name type="scientific">Grifola frondosa</name>
    <name type="common">Maitake</name>
    <name type="synonym">Polyporus frondosus</name>
    <dbReference type="NCBI Taxonomy" id="5627"/>
    <lineage>
        <taxon>Eukaryota</taxon>
        <taxon>Fungi</taxon>
        <taxon>Dikarya</taxon>
        <taxon>Basidiomycota</taxon>
        <taxon>Agaricomycotina</taxon>
        <taxon>Agaricomycetes</taxon>
        <taxon>Polyporales</taxon>
        <taxon>Grifolaceae</taxon>
        <taxon>Grifola</taxon>
    </lineage>
</organism>
<proteinExistence type="predicted"/>
<evidence type="ECO:0000256" key="3">
    <source>
        <dbReference type="SAM" id="MobiDB-lite"/>
    </source>
</evidence>
<keyword evidence="2" id="KW-0833">Ubl conjugation pathway</keyword>
<evidence type="ECO:0000259" key="4">
    <source>
        <dbReference type="PROSITE" id="PS50127"/>
    </source>
</evidence>
<dbReference type="STRING" id="5627.A0A1C7MPK3"/>
<dbReference type="GO" id="GO:0004869">
    <property type="term" value="F:cysteine-type endopeptidase inhibitor activity"/>
    <property type="evidence" value="ECO:0007669"/>
    <property type="project" value="TreeGrafter"/>
</dbReference>
<dbReference type="OrthoDB" id="47801at2759"/>
<dbReference type="CDD" id="cd23810">
    <property type="entry name" value="UBCc_BIRC6"/>
    <property type="match status" value="1"/>
</dbReference>
<evidence type="ECO:0000256" key="2">
    <source>
        <dbReference type="ARBA" id="ARBA00022786"/>
    </source>
</evidence>
<accession>A0A1C7MPK3</accession>
<dbReference type="OMA" id="TTRWAIV"/>
<name>A0A1C7MPK3_GRIFR</name>
<dbReference type="Gene3D" id="3.10.110.10">
    <property type="entry name" value="Ubiquitin Conjugating Enzyme"/>
    <property type="match status" value="1"/>
</dbReference>
<dbReference type="InterPro" id="IPR016135">
    <property type="entry name" value="UBQ-conjugating_enzyme/RWD"/>
</dbReference>
<dbReference type="SUPFAM" id="SSF54495">
    <property type="entry name" value="UBC-like"/>
    <property type="match status" value="1"/>
</dbReference>
<dbReference type="PROSITE" id="PS50127">
    <property type="entry name" value="UBC_2"/>
    <property type="match status" value="1"/>
</dbReference>
<dbReference type="PANTHER" id="PTHR46116:SF39">
    <property type="entry name" value="BACULOVIRAL IAP REPEAT-CONTAINING PROTEIN 6"/>
    <property type="match status" value="1"/>
</dbReference>
<evidence type="ECO:0000256" key="1">
    <source>
        <dbReference type="ARBA" id="ARBA00022679"/>
    </source>
</evidence>
<gene>
    <name evidence="5" type="primary">BIRC6</name>
    <name evidence="5" type="ORF">A0H81_01374</name>
</gene>
<feature type="compositionally biased region" description="Polar residues" evidence="3">
    <location>
        <begin position="64"/>
        <end position="76"/>
    </location>
</feature>
<feature type="region of interest" description="Disordered" evidence="3">
    <location>
        <begin position="505"/>
        <end position="529"/>
    </location>
</feature>
<feature type="compositionally biased region" description="Low complexity" evidence="3">
    <location>
        <begin position="114"/>
        <end position="128"/>
    </location>
</feature>
<sequence>MTGRKRRLSASDAPESAKRVVTKVINLDEDEEESLESIIARIQAQEESEALARQLQEEWGGTAAPSTPDQSGSSTARDGFNGREVIEISDDEQMDDESLARKLAREWEALDNPSDLSASLATSSSSSSMGKAPAAREIDIPADRRLQMYRSLFIGEKKCQCGNLLESPRGHVVYSTEVPPPSLLFLLHAPCSNCKTNHCRGCFSVVPCHLSCKGKDKDGTCPVPTCCAEVRAIALFEALGGFDRQYIGERATSDSRARQAAAKARKTQVGTVGPGGTGYSTDLPYNRGRGRGRGAVETSRTSRSDALASHWDQIIVRALTTIMQFLPSPYDDSAHMYDMLPHASIEALLSLSQLPDLLGNLLRNDSVTDWIARSEVYHAMLALLRRMADCELTIEVLIGQRWEMSKSSGIEEWMWGDGEIVWETNRDSDKEGELIRAPPLYAHFKKLTKQCETFLAGASTMLETGQDQDTDEVTDTMVKATSLCGDIIAARDDIERAMTVMGKDASTVLHDPDVPHGDSKQTKGKGPDPDIALERKYIQECEHLAFQYVTLSQPRDNGIGLDYPSYNYAPQLQQTASATRNPKDRLHLIKELAVMATSLPAGVWVRVDEVRNDAIKIMIAGPEGTPYSGGLFEFDCFIPLEYPNRPPLMHLRTTGGGSVRFNPNLYNCGKVCLSLLGTWPGRPEEQWSSKSTLLQVLVSIQSMILVDLPYFNEPGFGMADPTNGASISYNRNIRKQTIRWAMIEWLKDEHQNGIWSDVIVSHFSIRNAKIRKCIQQWATEDPSVQKYNANGTSNFDGLASTLASLQTGGWAHSGSPLYTGYYQQPAATSRNTSDLLAKYDAGIQKIQQWTR</sequence>
<feature type="region of interest" description="Disordered" evidence="3">
    <location>
        <begin position="46"/>
        <end position="80"/>
    </location>
</feature>
<feature type="domain" description="UBC core" evidence="4">
    <location>
        <begin position="583"/>
        <end position="742"/>
    </location>
</feature>
<dbReference type="GO" id="GO:0005634">
    <property type="term" value="C:nucleus"/>
    <property type="evidence" value="ECO:0007669"/>
    <property type="project" value="TreeGrafter"/>
</dbReference>
<dbReference type="SMART" id="SM00212">
    <property type="entry name" value="UBCc"/>
    <property type="match status" value="1"/>
</dbReference>
<keyword evidence="6" id="KW-1185">Reference proteome</keyword>
<evidence type="ECO:0000313" key="5">
    <source>
        <dbReference type="EMBL" id="OBZ78821.1"/>
    </source>
</evidence>
<dbReference type="GO" id="GO:0043066">
    <property type="term" value="P:negative regulation of apoptotic process"/>
    <property type="evidence" value="ECO:0007669"/>
    <property type="project" value="TreeGrafter"/>
</dbReference>
<protein>
    <submittedName>
        <fullName evidence="5">Baculoviral IAP repeat-containing protein 6</fullName>
    </submittedName>
</protein>
<dbReference type="GO" id="GO:0016740">
    <property type="term" value="F:transferase activity"/>
    <property type="evidence" value="ECO:0007669"/>
    <property type="project" value="UniProtKB-KW"/>
</dbReference>
<dbReference type="EMBL" id="LUGG01000001">
    <property type="protein sequence ID" value="OBZ78821.1"/>
    <property type="molecule type" value="Genomic_DNA"/>
</dbReference>
<evidence type="ECO:0000313" key="6">
    <source>
        <dbReference type="Proteomes" id="UP000092993"/>
    </source>
</evidence>
<dbReference type="Pfam" id="PF00179">
    <property type="entry name" value="UQ_con"/>
    <property type="match status" value="1"/>
</dbReference>
<comment type="caution">
    <text evidence="5">The sequence shown here is derived from an EMBL/GenBank/DDBJ whole genome shotgun (WGS) entry which is preliminary data.</text>
</comment>